<dbReference type="Proteomes" id="UP000242869">
    <property type="component" value="Unassembled WGS sequence"/>
</dbReference>
<dbReference type="GO" id="GO:0016740">
    <property type="term" value="F:transferase activity"/>
    <property type="evidence" value="ECO:0007669"/>
    <property type="project" value="UniProtKB-KW"/>
</dbReference>
<dbReference type="InterPro" id="IPR011004">
    <property type="entry name" value="Trimer_LpxA-like_sf"/>
</dbReference>
<dbReference type="PANTHER" id="PTHR13061">
    <property type="entry name" value="DYNACTIN SUBUNIT P25"/>
    <property type="match status" value="1"/>
</dbReference>
<dbReference type="Pfam" id="PF00132">
    <property type="entry name" value="Hexapep"/>
    <property type="match status" value="1"/>
</dbReference>
<dbReference type="AlphaFoldDB" id="A0A1I5A7E7"/>
<dbReference type="InterPro" id="IPR050484">
    <property type="entry name" value="Transf_Hexapept/Carb_Anhydrase"/>
</dbReference>
<evidence type="ECO:0000313" key="2">
    <source>
        <dbReference type="Proteomes" id="UP000242869"/>
    </source>
</evidence>
<dbReference type="OrthoDB" id="9803036at2"/>
<dbReference type="EMBL" id="FOVE01000012">
    <property type="protein sequence ID" value="SFN58367.1"/>
    <property type="molecule type" value="Genomic_DNA"/>
</dbReference>
<protein>
    <submittedName>
        <fullName evidence="1">Carbonic anhydrase or acetyltransferase, isoleucine patch superfamily</fullName>
    </submittedName>
</protein>
<sequence length="176" mass="18767">MAIGKFNDIEPKLESGAWVHESAQVIGEISIGENSSVWPNVAARGDVNFIRIGKESNIQDNSTLHVTHKSESDPAGAPLIIGDRVTVGHAVILHGCTIGNDCLIGMGAIVLDRAVIEDRVMVGAGSLVPPGKVLRSGYLYVGSPVKEIRPLSEGELAGFAYSANNYVKLMKQYRDA</sequence>
<organism evidence="1 2">
    <name type="scientific">Formivibrio citricus</name>
    <dbReference type="NCBI Taxonomy" id="83765"/>
    <lineage>
        <taxon>Bacteria</taxon>
        <taxon>Pseudomonadati</taxon>
        <taxon>Pseudomonadota</taxon>
        <taxon>Betaproteobacteria</taxon>
        <taxon>Neisseriales</taxon>
        <taxon>Chitinibacteraceae</taxon>
        <taxon>Formivibrio</taxon>
    </lineage>
</organism>
<dbReference type="SUPFAM" id="SSF51161">
    <property type="entry name" value="Trimeric LpxA-like enzymes"/>
    <property type="match status" value="1"/>
</dbReference>
<keyword evidence="1" id="KW-0808">Transferase</keyword>
<dbReference type="Gene3D" id="2.160.10.10">
    <property type="entry name" value="Hexapeptide repeat proteins"/>
    <property type="match status" value="1"/>
</dbReference>
<dbReference type="PANTHER" id="PTHR13061:SF56">
    <property type="entry name" value="PROTEIN YRDA"/>
    <property type="match status" value="1"/>
</dbReference>
<reference evidence="2" key="1">
    <citation type="submission" date="2016-10" db="EMBL/GenBank/DDBJ databases">
        <authorList>
            <person name="Varghese N."/>
            <person name="Submissions S."/>
        </authorList>
    </citation>
    <scope>NUCLEOTIDE SEQUENCE [LARGE SCALE GENOMIC DNA]</scope>
    <source>
        <strain evidence="2">DSM 6150</strain>
    </source>
</reference>
<dbReference type="InterPro" id="IPR047324">
    <property type="entry name" value="LbH_gamma_CA-like"/>
</dbReference>
<keyword evidence="2" id="KW-1185">Reference proteome</keyword>
<evidence type="ECO:0000313" key="1">
    <source>
        <dbReference type="EMBL" id="SFN58367.1"/>
    </source>
</evidence>
<accession>A0A1I5A7E7</accession>
<gene>
    <name evidence="1" type="ORF">SAMN05660284_01838</name>
</gene>
<dbReference type="STRING" id="83765.SAMN05660284_01838"/>
<dbReference type="RefSeq" id="WP_091194930.1">
    <property type="nucleotide sequence ID" value="NZ_FOVE01000012.1"/>
</dbReference>
<name>A0A1I5A7E7_9NEIS</name>
<dbReference type="CDD" id="cd04645">
    <property type="entry name" value="LbH_gamma_CA_like"/>
    <property type="match status" value="1"/>
</dbReference>
<dbReference type="InterPro" id="IPR001451">
    <property type="entry name" value="Hexapep"/>
</dbReference>
<proteinExistence type="predicted"/>